<dbReference type="Proteomes" id="UP000824469">
    <property type="component" value="Unassembled WGS sequence"/>
</dbReference>
<feature type="region of interest" description="Disordered" evidence="1">
    <location>
        <begin position="336"/>
        <end position="363"/>
    </location>
</feature>
<feature type="non-terminal residue" evidence="2">
    <location>
        <position position="449"/>
    </location>
</feature>
<dbReference type="AlphaFoldDB" id="A0AA38FPB4"/>
<organism evidence="2 3">
    <name type="scientific">Taxus chinensis</name>
    <name type="common">Chinese yew</name>
    <name type="synonym">Taxus wallichiana var. chinensis</name>
    <dbReference type="NCBI Taxonomy" id="29808"/>
    <lineage>
        <taxon>Eukaryota</taxon>
        <taxon>Viridiplantae</taxon>
        <taxon>Streptophyta</taxon>
        <taxon>Embryophyta</taxon>
        <taxon>Tracheophyta</taxon>
        <taxon>Spermatophyta</taxon>
        <taxon>Pinopsida</taxon>
        <taxon>Pinidae</taxon>
        <taxon>Conifers II</taxon>
        <taxon>Cupressales</taxon>
        <taxon>Taxaceae</taxon>
        <taxon>Taxus</taxon>
    </lineage>
</organism>
<dbReference type="EMBL" id="JAHRHJ020000007">
    <property type="protein sequence ID" value="KAH9307575.1"/>
    <property type="molecule type" value="Genomic_DNA"/>
</dbReference>
<feature type="region of interest" description="Disordered" evidence="1">
    <location>
        <begin position="1"/>
        <end position="30"/>
    </location>
</feature>
<feature type="region of interest" description="Disordered" evidence="1">
    <location>
        <begin position="380"/>
        <end position="399"/>
    </location>
</feature>
<evidence type="ECO:0000256" key="1">
    <source>
        <dbReference type="SAM" id="MobiDB-lite"/>
    </source>
</evidence>
<evidence type="ECO:0000313" key="2">
    <source>
        <dbReference type="EMBL" id="KAH9307575.1"/>
    </source>
</evidence>
<reference evidence="2 3" key="1">
    <citation type="journal article" date="2021" name="Nat. Plants">
        <title>The Taxus genome provides insights into paclitaxel biosynthesis.</title>
        <authorList>
            <person name="Xiong X."/>
            <person name="Gou J."/>
            <person name="Liao Q."/>
            <person name="Li Y."/>
            <person name="Zhou Q."/>
            <person name="Bi G."/>
            <person name="Li C."/>
            <person name="Du R."/>
            <person name="Wang X."/>
            <person name="Sun T."/>
            <person name="Guo L."/>
            <person name="Liang H."/>
            <person name="Lu P."/>
            <person name="Wu Y."/>
            <person name="Zhang Z."/>
            <person name="Ro D.K."/>
            <person name="Shang Y."/>
            <person name="Huang S."/>
            <person name="Yan J."/>
        </authorList>
    </citation>
    <scope>NUCLEOTIDE SEQUENCE [LARGE SCALE GENOMIC DNA]</scope>
    <source>
        <strain evidence="2">Ta-2019</strain>
    </source>
</reference>
<proteinExistence type="predicted"/>
<name>A0AA38FPB4_TAXCH</name>
<sequence length="449" mass="49949">ASHNGNTQNLQENPTNCESNGGGSPPKQFLGLPASEVIRQDIEQKSWYEDPNFTGFITVYGMEKAEQRLGRKVAEERAAAASQRSKCVQITANIAHGNYGNFLNTEKTAREEFPYPPAMAGAPDSTNAVHLEEYFDSGGLTNKTQLNYPLNEKSNNFPSTPGFSGSGSPNGFGGIGVQYRYDSSIEECIEMTKKIKDYYELVRYPDLQLEVAGIKELLSKMGNDVPIIIPEVFFNEEEFSKKCFELWENDHLKADGSKPDMSTQTLKMAVEECSFEVKARYCRDPAVSEMLRSWYRDFGPTEEADSEIFKALREETGKSNIKGSSVKRDMIKTKQELAMNQSRRKPGRPPKTPNSNTKEHLTISPHSDPVEELLCPSKVETTKEESTNPLEKEPHNSNPLILAGTIQDSSTKGGIFESTIDCTPFVKSQIPIETLEVILPISAEGSNED</sequence>
<protein>
    <submittedName>
        <fullName evidence="2">Uncharacterized protein</fullName>
    </submittedName>
</protein>
<accession>A0AA38FPB4</accession>
<comment type="caution">
    <text evidence="2">The sequence shown here is derived from an EMBL/GenBank/DDBJ whole genome shotgun (WGS) entry which is preliminary data.</text>
</comment>
<keyword evidence="3" id="KW-1185">Reference proteome</keyword>
<evidence type="ECO:0000313" key="3">
    <source>
        <dbReference type="Proteomes" id="UP000824469"/>
    </source>
</evidence>
<feature type="compositionally biased region" description="Polar residues" evidence="1">
    <location>
        <begin position="1"/>
        <end position="19"/>
    </location>
</feature>
<feature type="compositionally biased region" description="Basic and acidic residues" evidence="1">
    <location>
        <begin position="380"/>
        <end position="395"/>
    </location>
</feature>
<gene>
    <name evidence="2" type="ORF">KI387_035486</name>
</gene>